<feature type="compositionally biased region" description="Polar residues" evidence="1">
    <location>
        <begin position="193"/>
        <end position="206"/>
    </location>
</feature>
<feature type="chain" id="PRO_5047211624" evidence="3">
    <location>
        <begin position="39"/>
        <end position="305"/>
    </location>
</feature>
<protein>
    <submittedName>
        <fullName evidence="4">Uncharacterized protein</fullName>
    </submittedName>
</protein>
<sequence length="305" mass="30068">MKPARGAHRHPLRRAASAAAAGGLVAAAMLAGTPAAHAADDFLQISLDGTTFGASASGSVFATDIRYVPGGTTTGSIWVRNTAKEPAQLSAAALTTNMDAELQGFMRLAPSGAGSSDSGTLLGAAGECVDLRIGNSLAPGATRRLDLTTGLTAQAPNQTMGKQARFQIVLLLDAADSGDRSACDAVDGVTPVDPQTGNPGPSQTLPSVAVPSSDRGGGNTAAVVVAGTPGAVFPAGQAAAAAGSGLGAVPKAVGGTVPETMNPAGFIESTVEPITRTLAGALMTLLAAVFFGGAVHRIGTTRRTS</sequence>
<keyword evidence="2" id="KW-1133">Transmembrane helix</keyword>
<keyword evidence="5" id="KW-1185">Reference proteome</keyword>
<dbReference type="Proteomes" id="UP000609874">
    <property type="component" value="Unassembled WGS sequence"/>
</dbReference>
<evidence type="ECO:0000256" key="3">
    <source>
        <dbReference type="SAM" id="SignalP"/>
    </source>
</evidence>
<evidence type="ECO:0000313" key="5">
    <source>
        <dbReference type="Proteomes" id="UP000609874"/>
    </source>
</evidence>
<keyword evidence="3" id="KW-0732">Signal</keyword>
<evidence type="ECO:0000256" key="1">
    <source>
        <dbReference type="SAM" id="MobiDB-lite"/>
    </source>
</evidence>
<accession>A0ABR8UU12</accession>
<gene>
    <name evidence="4" type="ORF">H9639_12170</name>
</gene>
<evidence type="ECO:0000256" key="2">
    <source>
        <dbReference type="SAM" id="Phobius"/>
    </source>
</evidence>
<name>A0ABR8UU12_9MICC</name>
<feature type="region of interest" description="Disordered" evidence="1">
    <location>
        <begin position="190"/>
        <end position="213"/>
    </location>
</feature>
<dbReference type="RefSeq" id="WP_191808335.1">
    <property type="nucleotide sequence ID" value="NZ_JACSQD010000005.1"/>
</dbReference>
<feature type="signal peptide" evidence="3">
    <location>
        <begin position="1"/>
        <end position="38"/>
    </location>
</feature>
<organism evidence="4 5">
    <name type="scientific">Arthrobacter gallicola</name>
    <dbReference type="NCBI Taxonomy" id="2762225"/>
    <lineage>
        <taxon>Bacteria</taxon>
        <taxon>Bacillati</taxon>
        <taxon>Actinomycetota</taxon>
        <taxon>Actinomycetes</taxon>
        <taxon>Micrococcales</taxon>
        <taxon>Micrococcaceae</taxon>
        <taxon>Arthrobacter</taxon>
    </lineage>
</organism>
<keyword evidence="2" id="KW-0472">Membrane</keyword>
<comment type="caution">
    <text evidence="4">The sequence shown here is derived from an EMBL/GenBank/DDBJ whole genome shotgun (WGS) entry which is preliminary data.</text>
</comment>
<evidence type="ECO:0000313" key="4">
    <source>
        <dbReference type="EMBL" id="MBD7996055.1"/>
    </source>
</evidence>
<proteinExistence type="predicted"/>
<reference evidence="4 5" key="1">
    <citation type="submission" date="2020-08" db="EMBL/GenBank/DDBJ databases">
        <title>A Genomic Blueprint of the Chicken Gut Microbiome.</title>
        <authorList>
            <person name="Gilroy R."/>
            <person name="Ravi A."/>
            <person name="Getino M."/>
            <person name="Pursley I."/>
            <person name="Horton D.L."/>
            <person name="Alikhan N.-F."/>
            <person name="Baker D."/>
            <person name="Gharbi K."/>
            <person name="Hall N."/>
            <person name="Watson M."/>
            <person name="Adriaenssens E.M."/>
            <person name="Foster-Nyarko E."/>
            <person name="Jarju S."/>
            <person name="Secka A."/>
            <person name="Antonio M."/>
            <person name="Oren A."/>
            <person name="Chaudhuri R."/>
            <person name="La Ragione R.M."/>
            <person name="Hildebrand F."/>
            <person name="Pallen M.J."/>
        </authorList>
    </citation>
    <scope>NUCLEOTIDE SEQUENCE [LARGE SCALE GENOMIC DNA]</scope>
    <source>
        <strain evidence="4 5">Sa2CUA1</strain>
    </source>
</reference>
<dbReference type="EMBL" id="JACSQD010000005">
    <property type="protein sequence ID" value="MBD7996055.1"/>
    <property type="molecule type" value="Genomic_DNA"/>
</dbReference>
<feature type="transmembrane region" description="Helical" evidence="2">
    <location>
        <begin position="278"/>
        <end position="299"/>
    </location>
</feature>
<keyword evidence="2" id="KW-0812">Transmembrane</keyword>